<evidence type="ECO:0000259" key="3">
    <source>
        <dbReference type="PROSITE" id="PS50157"/>
    </source>
</evidence>
<feature type="compositionally biased region" description="Acidic residues" evidence="2">
    <location>
        <begin position="189"/>
        <end position="201"/>
    </location>
</feature>
<feature type="domain" description="C2H2-type" evidence="3">
    <location>
        <begin position="66"/>
        <end position="93"/>
    </location>
</feature>
<proteinExistence type="predicted"/>
<dbReference type="PROSITE" id="PS50157">
    <property type="entry name" value="ZINC_FINGER_C2H2_2"/>
    <property type="match status" value="1"/>
</dbReference>
<name>A0A2H9ZR46_9ASPA</name>
<reference evidence="4 5" key="1">
    <citation type="journal article" date="2017" name="Nature">
        <title>The Apostasia genome and the evolution of orchids.</title>
        <authorList>
            <person name="Zhang G.Q."/>
            <person name="Liu K.W."/>
            <person name="Li Z."/>
            <person name="Lohaus R."/>
            <person name="Hsiao Y.Y."/>
            <person name="Niu S.C."/>
            <person name="Wang J.Y."/>
            <person name="Lin Y.C."/>
            <person name="Xu Q."/>
            <person name="Chen L.J."/>
            <person name="Yoshida K."/>
            <person name="Fujiwara S."/>
            <person name="Wang Z.W."/>
            <person name="Zhang Y.Q."/>
            <person name="Mitsuda N."/>
            <person name="Wang M."/>
            <person name="Liu G.H."/>
            <person name="Pecoraro L."/>
            <person name="Huang H.X."/>
            <person name="Xiao X.J."/>
            <person name="Lin M."/>
            <person name="Wu X.Y."/>
            <person name="Wu W.L."/>
            <person name="Chen Y.Y."/>
            <person name="Chang S.B."/>
            <person name="Sakamoto S."/>
            <person name="Ohme-Takagi M."/>
            <person name="Yagi M."/>
            <person name="Zeng S.J."/>
            <person name="Shen C.Y."/>
            <person name="Yeh C.M."/>
            <person name="Luo Y.B."/>
            <person name="Tsai W.C."/>
            <person name="Van de Peer Y."/>
            <person name="Liu Z.J."/>
        </authorList>
    </citation>
    <scope>NUCLEOTIDE SEQUENCE [LARGE SCALE GENOMIC DNA]</scope>
    <source>
        <strain evidence="5">cv. Shenzhen</strain>
        <tissue evidence="4">Stem</tissue>
    </source>
</reference>
<protein>
    <submittedName>
        <fullName evidence="4">Zinc finger protein 1</fullName>
    </submittedName>
</protein>
<evidence type="ECO:0000313" key="4">
    <source>
        <dbReference type="EMBL" id="PKA45774.1"/>
    </source>
</evidence>
<dbReference type="PANTHER" id="PTHR45730">
    <property type="entry name" value="ZINC FINGER PROTEIN JAGGED"/>
    <property type="match status" value="1"/>
</dbReference>
<feature type="compositionally biased region" description="Basic and acidic residues" evidence="2">
    <location>
        <begin position="20"/>
        <end position="36"/>
    </location>
</feature>
<dbReference type="InterPro" id="IPR045320">
    <property type="entry name" value="JAGGED/SL1-like"/>
</dbReference>
<accession>A0A2H9ZR46</accession>
<keyword evidence="5" id="KW-1185">Reference proteome</keyword>
<keyword evidence="1" id="KW-0862">Zinc</keyword>
<dbReference type="OrthoDB" id="1915958at2759"/>
<dbReference type="Proteomes" id="UP000236161">
    <property type="component" value="Unassembled WGS sequence"/>
</dbReference>
<dbReference type="SUPFAM" id="SSF57667">
    <property type="entry name" value="beta-beta-alpha zinc fingers"/>
    <property type="match status" value="1"/>
</dbReference>
<dbReference type="Gene3D" id="3.30.160.60">
    <property type="entry name" value="Classic Zinc Finger"/>
    <property type="match status" value="1"/>
</dbReference>
<evidence type="ECO:0000313" key="5">
    <source>
        <dbReference type="Proteomes" id="UP000236161"/>
    </source>
</evidence>
<feature type="region of interest" description="Disordered" evidence="2">
    <location>
        <begin position="20"/>
        <end position="42"/>
    </location>
</feature>
<sequence>MKGKAKMFGVGPAIAEMGRSRFRDDKDVEQLEDGHEQGALVRDTSLSLSPSLSSSSSSTSGNLRLFPCLFCNKKFLKSQALGGHQNAHKKERNLSWRPSLLHVPTSPLPPATAATASSIPIVSHGCCSVFRASNPAGFFACCCGGDPTRLSGADGRLPIVLSAAAYSEESVDFLNRKRDTLPSSLTGDEAADADADDEDDEGKTKIDLSLRL</sequence>
<dbReference type="AlphaFoldDB" id="A0A2H9ZR46"/>
<evidence type="ECO:0000256" key="2">
    <source>
        <dbReference type="SAM" id="MobiDB-lite"/>
    </source>
</evidence>
<keyword evidence="1" id="KW-0863">Zinc-finger</keyword>
<dbReference type="PANTHER" id="PTHR45730:SF108">
    <property type="entry name" value="PROTEIN LATE FLOWERING"/>
    <property type="match status" value="1"/>
</dbReference>
<feature type="region of interest" description="Disordered" evidence="2">
    <location>
        <begin position="178"/>
        <end position="212"/>
    </location>
</feature>
<dbReference type="GO" id="GO:0008270">
    <property type="term" value="F:zinc ion binding"/>
    <property type="evidence" value="ECO:0007669"/>
    <property type="project" value="UniProtKB-KW"/>
</dbReference>
<dbReference type="PROSITE" id="PS00028">
    <property type="entry name" value="ZINC_FINGER_C2H2_1"/>
    <property type="match status" value="1"/>
</dbReference>
<dbReference type="EMBL" id="KZ454794">
    <property type="protein sequence ID" value="PKA45774.1"/>
    <property type="molecule type" value="Genomic_DNA"/>
</dbReference>
<evidence type="ECO:0000256" key="1">
    <source>
        <dbReference type="PROSITE-ProRule" id="PRU00042"/>
    </source>
</evidence>
<dbReference type="InterPro" id="IPR036236">
    <property type="entry name" value="Znf_C2H2_sf"/>
</dbReference>
<dbReference type="GO" id="GO:0003700">
    <property type="term" value="F:DNA-binding transcription factor activity"/>
    <property type="evidence" value="ECO:0007669"/>
    <property type="project" value="InterPro"/>
</dbReference>
<keyword evidence="1" id="KW-0479">Metal-binding</keyword>
<gene>
    <name evidence="4" type="primary">ZFP1</name>
    <name evidence="4" type="ORF">AXF42_Ash018325</name>
</gene>
<feature type="compositionally biased region" description="Basic and acidic residues" evidence="2">
    <location>
        <begin position="202"/>
        <end position="212"/>
    </location>
</feature>
<dbReference type="STRING" id="1088818.A0A2H9ZR46"/>
<dbReference type="InterPro" id="IPR013087">
    <property type="entry name" value="Znf_C2H2_type"/>
</dbReference>
<organism evidence="4 5">
    <name type="scientific">Apostasia shenzhenica</name>
    <dbReference type="NCBI Taxonomy" id="1088818"/>
    <lineage>
        <taxon>Eukaryota</taxon>
        <taxon>Viridiplantae</taxon>
        <taxon>Streptophyta</taxon>
        <taxon>Embryophyta</taxon>
        <taxon>Tracheophyta</taxon>
        <taxon>Spermatophyta</taxon>
        <taxon>Magnoliopsida</taxon>
        <taxon>Liliopsida</taxon>
        <taxon>Asparagales</taxon>
        <taxon>Orchidaceae</taxon>
        <taxon>Apostasioideae</taxon>
        <taxon>Apostasia</taxon>
    </lineage>
</organism>